<accession>A0AAD7UDP3</accession>
<dbReference type="GO" id="GO:0046872">
    <property type="term" value="F:metal ion binding"/>
    <property type="evidence" value="ECO:0007669"/>
    <property type="project" value="InterPro"/>
</dbReference>
<evidence type="ECO:0000313" key="4">
    <source>
        <dbReference type="EMBL" id="KAJ8602622.1"/>
    </source>
</evidence>
<dbReference type="Pfam" id="PF03992">
    <property type="entry name" value="ABM"/>
    <property type="match status" value="2"/>
</dbReference>
<dbReference type="AlphaFoldDB" id="A0AAD7UDP3"/>
<dbReference type="Gene3D" id="1.20.1090.10">
    <property type="entry name" value="Dehydroquinate synthase-like - alpha domain"/>
    <property type="match status" value="1"/>
</dbReference>
<dbReference type="PROSITE" id="PS51725">
    <property type="entry name" value="ABM"/>
    <property type="match status" value="1"/>
</dbReference>
<gene>
    <name evidence="4" type="ORF">CTAYLR_010200</name>
</gene>
<dbReference type="InterPro" id="IPR039697">
    <property type="entry name" value="Alcohol_dehydrogenase_Fe"/>
</dbReference>
<name>A0AAD7UDP3_9STRA</name>
<dbReference type="CDD" id="cd08183">
    <property type="entry name" value="Fe-ADH-like"/>
    <property type="match status" value="1"/>
</dbReference>
<dbReference type="InterPro" id="IPR001670">
    <property type="entry name" value="ADH_Fe/GldA"/>
</dbReference>
<sequence length="655" mass="68189">MTTTTSGSTSAGYLAVHVTGALTEGSRSAFLEATIENARNSVLEPGVARFDVLIGDDDTFLLVEVYRDGEAPARHKETAHYAAWREAVADMMAQPRSATKYETVFPVASHWSTPPSAAETPPPLSSSSSAGLTAVIVDVGVAAGQEEAFVAASLDNCRNSVREAGVARFDLVRDTEEPSRFALVEVYRNAEAAARHKETAHYLRWRERVADMMARPRKASTYRTAFPAPLFWDATALEVDDVARPPGLAGVDFSFVSPRLRVGRGVAASLPQILADIGASRPLVVTGASGLARHAEALGPETIAALEKCPRFEISGEPTVDDAVAAAELAKECDSVVAMGGGSALDLGKAAAALATNLGTDLDGKPSTVYAYVEAVGEGKAVRIRPLPTVAVPTTAGTGSEVTKNAVLRAKGRKASMRADSMLPEVAVVDPRLTLSCPARLTAHVGLDALCQNLEPFVSCMATPMVDAIAREGMVRAARSLRAAVANGADEAAREDLSLASLFGGFALANAKLGAVHGFAGVLGGAYDAPHGALCAALLAPVFRANVAKLQQQLDDDDDKGALLDRFVEVSRLLTGSNTATPADGAVWLEALVEDLDVPGLRVLCAARGGGGGENIDDDQTLAAIVSATAQASSTKGNPVHLDHADLESILRAAL</sequence>
<dbReference type="PANTHER" id="PTHR11496">
    <property type="entry name" value="ALCOHOL DEHYDROGENASE"/>
    <property type="match status" value="1"/>
</dbReference>
<dbReference type="Pfam" id="PF25137">
    <property type="entry name" value="ADH_Fe_C"/>
    <property type="match status" value="1"/>
</dbReference>
<evidence type="ECO:0000313" key="5">
    <source>
        <dbReference type="Proteomes" id="UP001230188"/>
    </source>
</evidence>
<evidence type="ECO:0000256" key="2">
    <source>
        <dbReference type="ARBA" id="ARBA00023002"/>
    </source>
</evidence>
<dbReference type="InterPro" id="IPR007138">
    <property type="entry name" value="ABM_dom"/>
</dbReference>
<dbReference type="EMBL" id="JAQMWT010000374">
    <property type="protein sequence ID" value="KAJ8602622.1"/>
    <property type="molecule type" value="Genomic_DNA"/>
</dbReference>
<dbReference type="PANTHER" id="PTHR11496:SF102">
    <property type="entry name" value="ALCOHOL DEHYDROGENASE 4"/>
    <property type="match status" value="1"/>
</dbReference>
<dbReference type="Gene3D" id="3.30.70.100">
    <property type="match status" value="2"/>
</dbReference>
<keyword evidence="5" id="KW-1185">Reference proteome</keyword>
<feature type="domain" description="ABM" evidence="3">
    <location>
        <begin position="133"/>
        <end position="222"/>
    </location>
</feature>
<dbReference type="Pfam" id="PF00465">
    <property type="entry name" value="Fe-ADH"/>
    <property type="match status" value="1"/>
</dbReference>
<dbReference type="SUPFAM" id="SSF56796">
    <property type="entry name" value="Dehydroquinate synthase-like"/>
    <property type="match status" value="1"/>
</dbReference>
<dbReference type="InterPro" id="IPR011008">
    <property type="entry name" value="Dimeric_a/b-barrel"/>
</dbReference>
<protein>
    <recommendedName>
        <fullName evidence="3">ABM domain-containing protein</fullName>
    </recommendedName>
</protein>
<comment type="caution">
    <text evidence="4">The sequence shown here is derived from an EMBL/GenBank/DDBJ whole genome shotgun (WGS) entry which is preliminary data.</text>
</comment>
<dbReference type="SUPFAM" id="SSF54909">
    <property type="entry name" value="Dimeric alpha+beta barrel"/>
    <property type="match status" value="2"/>
</dbReference>
<organism evidence="4 5">
    <name type="scientific">Chrysophaeum taylorii</name>
    <dbReference type="NCBI Taxonomy" id="2483200"/>
    <lineage>
        <taxon>Eukaryota</taxon>
        <taxon>Sar</taxon>
        <taxon>Stramenopiles</taxon>
        <taxon>Ochrophyta</taxon>
        <taxon>Pelagophyceae</taxon>
        <taxon>Pelagomonadales</taxon>
        <taxon>Pelagomonadaceae</taxon>
        <taxon>Chrysophaeum</taxon>
    </lineage>
</organism>
<dbReference type="GO" id="GO:0004022">
    <property type="term" value="F:alcohol dehydrogenase (NAD+) activity"/>
    <property type="evidence" value="ECO:0007669"/>
    <property type="project" value="TreeGrafter"/>
</dbReference>
<dbReference type="InterPro" id="IPR056798">
    <property type="entry name" value="ADH_Fe_C"/>
</dbReference>
<proteinExistence type="inferred from homology"/>
<dbReference type="Proteomes" id="UP001230188">
    <property type="component" value="Unassembled WGS sequence"/>
</dbReference>
<reference evidence="4" key="1">
    <citation type="submission" date="2023-01" db="EMBL/GenBank/DDBJ databases">
        <title>Metagenome sequencing of chrysophaentin producing Chrysophaeum taylorii.</title>
        <authorList>
            <person name="Davison J."/>
            <person name="Bewley C."/>
        </authorList>
    </citation>
    <scope>NUCLEOTIDE SEQUENCE</scope>
    <source>
        <strain evidence="4">NIES-1699</strain>
    </source>
</reference>
<evidence type="ECO:0000256" key="1">
    <source>
        <dbReference type="ARBA" id="ARBA00007358"/>
    </source>
</evidence>
<comment type="similarity">
    <text evidence="1">Belongs to the iron-containing alcohol dehydrogenase family.</text>
</comment>
<dbReference type="Gene3D" id="3.40.50.1970">
    <property type="match status" value="1"/>
</dbReference>
<evidence type="ECO:0000259" key="3">
    <source>
        <dbReference type="PROSITE" id="PS51725"/>
    </source>
</evidence>
<keyword evidence="2" id="KW-0560">Oxidoreductase</keyword>